<evidence type="ECO:0000313" key="3">
    <source>
        <dbReference type="EMBL" id="CEJ89448.1"/>
    </source>
</evidence>
<feature type="compositionally biased region" description="Low complexity" evidence="1">
    <location>
        <begin position="104"/>
        <end position="113"/>
    </location>
</feature>
<protein>
    <recommendedName>
        <fullName evidence="2">DUF7607 domain-containing protein</fullName>
    </recommendedName>
</protein>
<dbReference type="AlphaFoldDB" id="A0A0A1TGM5"/>
<evidence type="ECO:0000259" key="2">
    <source>
        <dbReference type="Pfam" id="PF24580"/>
    </source>
</evidence>
<accession>A0A0A1TGM5</accession>
<keyword evidence="4" id="KW-1185">Reference proteome</keyword>
<organism evidence="3 4">
    <name type="scientific">[Torrubiella] hemipterigena</name>
    <dbReference type="NCBI Taxonomy" id="1531966"/>
    <lineage>
        <taxon>Eukaryota</taxon>
        <taxon>Fungi</taxon>
        <taxon>Dikarya</taxon>
        <taxon>Ascomycota</taxon>
        <taxon>Pezizomycotina</taxon>
        <taxon>Sordariomycetes</taxon>
        <taxon>Hypocreomycetidae</taxon>
        <taxon>Hypocreales</taxon>
        <taxon>Clavicipitaceae</taxon>
        <taxon>Clavicipitaceae incertae sedis</taxon>
        <taxon>'Torrubiella' clade</taxon>
    </lineage>
</organism>
<gene>
    <name evidence="3" type="ORF">VHEMI05291</name>
</gene>
<feature type="domain" description="DUF7607" evidence="2">
    <location>
        <begin position="322"/>
        <end position="416"/>
    </location>
</feature>
<feature type="region of interest" description="Disordered" evidence="1">
    <location>
        <begin position="104"/>
        <end position="201"/>
    </location>
</feature>
<evidence type="ECO:0000256" key="1">
    <source>
        <dbReference type="SAM" id="MobiDB-lite"/>
    </source>
</evidence>
<proteinExistence type="predicted"/>
<dbReference type="STRING" id="1531966.A0A0A1TGM5"/>
<reference evidence="3 4" key="1">
    <citation type="journal article" date="2015" name="Genome Announc.">
        <title>Draft Genome Sequence and Gene Annotation of the Entomopathogenic Fungus Verticillium hemipterigenum.</title>
        <authorList>
            <person name="Horn F."/>
            <person name="Habel A."/>
            <person name="Scharf D.H."/>
            <person name="Dworschak J."/>
            <person name="Brakhage A.A."/>
            <person name="Guthke R."/>
            <person name="Hertweck C."/>
            <person name="Linde J."/>
        </authorList>
    </citation>
    <scope>NUCLEOTIDE SEQUENCE [LARGE SCALE GENOMIC DNA]</scope>
</reference>
<feature type="compositionally biased region" description="Polar residues" evidence="1">
    <location>
        <begin position="158"/>
        <end position="180"/>
    </location>
</feature>
<dbReference type="InterPro" id="IPR056026">
    <property type="entry name" value="DUF7607"/>
</dbReference>
<sequence>MAEGNPSDAFLWSIDETCKCLCRDGQTWTDDVLALESRLRQQSVDGETLLTYQFAFSKIQLMVDLGIATSRMKVNLSKEIDRLRQRSKEYRRWHKAFLAESRLSDSSPSSCISPNEKGMNEKTSELPMVSNESDDGPSGSFLPTTPVRSLRVPFGKMSGSTPTSTAEDFRQTIDQSSSDLPSKPPERSTSSSKKQRRVAPVELDATDAKRLLATATINLDRGLSFIQDLPGDGFYMFSKGAIPSNHRYVIQRQCHRFLKESSKQEFMLKSGVISRISEETDSDDIIDSDDSWDEETKQEVAADIEEQREREERLQACPVLDKEQVSRILQETIDATSEAWHKFKRRKCERNEYKTWVQLRKLGGNSAAQRAHKRAQDLQDSIDKLRKGIEDQVWKSEAEVCLQAKSLEQTVENRCRAL</sequence>
<dbReference type="EMBL" id="CDHN01000002">
    <property type="protein sequence ID" value="CEJ89448.1"/>
    <property type="molecule type" value="Genomic_DNA"/>
</dbReference>
<evidence type="ECO:0000313" key="4">
    <source>
        <dbReference type="Proteomes" id="UP000039046"/>
    </source>
</evidence>
<dbReference type="Proteomes" id="UP000039046">
    <property type="component" value="Unassembled WGS sequence"/>
</dbReference>
<dbReference type="Pfam" id="PF24580">
    <property type="entry name" value="DUF7607"/>
    <property type="match status" value="1"/>
</dbReference>
<dbReference type="HOGENOM" id="CLU_657534_0_0_1"/>
<name>A0A0A1TGM5_9HYPO</name>
<dbReference type="OrthoDB" id="4778487at2759"/>